<proteinExistence type="predicted"/>
<evidence type="ECO:0000313" key="1">
    <source>
        <dbReference type="EMBL" id="MSR94678.1"/>
    </source>
</evidence>
<dbReference type="Pfam" id="PF12672">
    <property type="entry name" value="DUF3793"/>
    <property type="match status" value="1"/>
</dbReference>
<reference evidence="1 2" key="1">
    <citation type="submission" date="2019-08" db="EMBL/GenBank/DDBJ databases">
        <title>In-depth cultivation of the pig gut microbiome towards novel bacterial diversity and tailored functional studies.</title>
        <authorList>
            <person name="Wylensek D."/>
            <person name="Hitch T.C.A."/>
            <person name="Clavel T."/>
        </authorList>
    </citation>
    <scope>NUCLEOTIDE SEQUENCE [LARGE SCALE GENOMIC DNA]</scope>
    <source>
        <strain evidence="1 2">68-1-5</strain>
    </source>
</reference>
<dbReference type="EMBL" id="VULY01000018">
    <property type="protein sequence ID" value="MSR94678.1"/>
    <property type="molecule type" value="Genomic_DNA"/>
</dbReference>
<keyword evidence="2" id="KW-1185">Reference proteome</keyword>
<comment type="caution">
    <text evidence="1">The sequence shown here is derived from an EMBL/GenBank/DDBJ whole genome shotgun (WGS) entry which is preliminary data.</text>
</comment>
<protein>
    <submittedName>
        <fullName evidence="1">DUF3793 family protein</fullName>
    </submittedName>
</protein>
<gene>
    <name evidence="1" type="ORF">FYJ34_10535</name>
</gene>
<dbReference type="InterPro" id="IPR024523">
    <property type="entry name" value="DUF3793"/>
</dbReference>
<dbReference type="AlphaFoldDB" id="A0A6N7UTL7"/>
<accession>A0A6N7UTL7</accession>
<name>A0A6N7UTL7_9FIRM</name>
<evidence type="ECO:0000313" key="2">
    <source>
        <dbReference type="Proteomes" id="UP000434409"/>
    </source>
</evidence>
<dbReference type="RefSeq" id="WP_154478436.1">
    <property type="nucleotide sequence ID" value="NZ_JAQYBV010000025.1"/>
</dbReference>
<organism evidence="1 2">
    <name type="scientific">Suipraeoptans intestinalis</name>
    <dbReference type="NCBI Taxonomy" id="2606628"/>
    <lineage>
        <taxon>Bacteria</taxon>
        <taxon>Bacillati</taxon>
        <taxon>Bacillota</taxon>
        <taxon>Clostridia</taxon>
        <taxon>Lachnospirales</taxon>
        <taxon>Lachnospiraceae</taxon>
        <taxon>Suipraeoptans</taxon>
    </lineage>
</organism>
<sequence length="198" mass="23641">MSAKLVSYLLSQKHAGKRLVCQLILQCSPFLKGLKPSCAITLEKKDYQKLYTLFDGTDVKYRILSERKGRFLVFFYWEKALERRLERWEARCFLREFGYREEGLKQQLARLEVRVNRYFQADRGFPHEIGVFLDYPLCDVQSFIRRKGKDCLFSGYWKVYHNPEEARSIFKTYDEARECAVREFFLGKNIQDILKKTA</sequence>
<dbReference type="Proteomes" id="UP000434409">
    <property type="component" value="Unassembled WGS sequence"/>
</dbReference>